<gene>
    <name evidence="1" type="ORF">IAG42_37845</name>
</gene>
<name>A0A7H1BLB1_9ACTN</name>
<sequence length="116" mass="12788">MQDTPETTGERLTRTLAHHGLTVRTLVSRRYDGSRIVVDVEGGAEIRIADQRGLIDGRADWHCGWIARYRPHGTRSREGATRIYESSGVRLPFEQDTAALVVAVVQCATARSLTAA</sequence>
<dbReference type="Proteomes" id="UP000516428">
    <property type="component" value="Plasmid unnamed2"/>
</dbReference>
<geneLocation type="plasmid" evidence="1 2">
    <name>unnamed2</name>
</geneLocation>
<dbReference type="EMBL" id="CP061283">
    <property type="protein sequence ID" value="QNS09516.1"/>
    <property type="molecule type" value="Genomic_DNA"/>
</dbReference>
<keyword evidence="1" id="KW-0614">Plasmid</keyword>
<proteinExistence type="predicted"/>
<accession>A0A7H1BLB1</accession>
<dbReference type="RefSeq" id="WP_188342171.1">
    <property type="nucleotide sequence ID" value="NZ_CP061283.1"/>
</dbReference>
<dbReference type="AlphaFoldDB" id="A0A7H1BLB1"/>
<organism evidence="1 2">
    <name type="scientific">Streptomyces xanthii</name>
    <dbReference type="NCBI Taxonomy" id="2768069"/>
    <lineage>
        <taxon>Bacteria</taxon>
        <taxon>Bacillati</taxon>
        <taxon>Actinomycetota</taxon>
        <taxon>Actinomycetes</taxon>
        <taxon>Kitasatosporales</taxon>
        <taxon>Streptomycetaceae</taxon>
        <taxon>Streptomyces</taxon>
    </lineage>
</organism>
<evidence type="ECO:0000313" key="1">
    <source>
        <dbReference type="EMBL" id="QNS09516.1"/>
    </source>
</evidence>
<evidence type="ECO:0000313" key="2">
    <source>
        <dbReference type="Proteomes" id="UP000516428"/>
    </source>
</evidence>
<reference evidence="1 2" key="1">
    <citation type="submission" date="2020-09" db="EMBL/GenBank/DDBJ databases">
        <title>A novel species.</title>
        <authorList>
            <person name="Gao J."/>
        </authorList>
    </citation>
    <scope>NUCLEOTIDE SEQUENCE [LARGE SCALE GENOMIC DNA]</scope>
    <source>
        <strain evidence="1 2">CRXT-Y-14</strain>
        <plasmid evidence="1 2">unnamed2</plasmid>
    </source>
</reference>
<protein>
    <submittedName>
        <fullName evidence="1">Uncharacterized protein</fullName>
    </submittedName>
</protein>
<keyword evidence="2" id="KW-1185">Reference proteome</keyword>
<dbReference type="KEGG" id="sxn:IAG42_37845"/>